<feature type="transmembrane region" description="Helical" evidence="6">
    <location>
        <begin position="40"/>
        <end position="60"/>
    </location>
</feature>
<feature type="transmembrane region" description="Helical" evidence="6">
    <location>
        <begin position="161"/>
        <end position="187"/>
    </location>
</feature>
<dbReference type="SMART" id="SM00267">
    <property type="entry name" value="GGDEF"/>
    <property type="match status" value="1"/>
</dbReference>
<comment type="caution">
    <text evidence="8">The sequence shown here is derived from an EMBL/GenBank/DDBJ whole genome shotgun (WGS) entry which is preliminary data.</text>
</comment>
<feature type="domain" description="GGDEF" evidence="7">
    <location>
        <begin position="230"/>
        <end position="361"/>
    </location>
</feature>
<dbReference type="CDD" id="cd01949">
    <property type="entry name" value="GGDEF"/>
    <property type="match status" value="1"/>
</dbReference>
<evidence type="ECO:0000256" key="4">
    <source>
        <dbReference type="ARBA" id="ARBA00022989"/>
    </source>
</evidence>
<keyword evidence="9" id="KW-1185">Reference proteome</keyword>
<dbReference type="GO" id="GO:0071555">
    <property type="term" value="P:cell wall organization"/>
    <property type="evidence" value="ECO:0007669"/>
    <property type="project" value="InterPro"/>
</dbReference>
<evidence type="ECO:0000259" key="7">
    <source>
        <dbReference type="PROSITE" id="PS50887"/>
    </source>
</evidence>
<comment type="subcellular location">
    <subcellularLocation>
        <location evidence="1">Cell membrane</location>
        <topology evidence="1">Multi-pass membrane protein</topology>
    </subcellularLocation>
</comment>
<dbReference type="InterPro" id="IPR029787">
    <property type="entry name" value="Nucleotide_cyclase"/>
</dbReference>
<proteinExistence type="predicted"/>
<dbReference type="PANTHER" id="PTHR45138:SF9">
    <property type="entry name" value="DIGUANYLATE CYCLASE DGCM-RELATED"/>
    <property type="match status" value="1"/>
</dbReference>
<feature type="transmembrane region" description="Helical" evidence="6">
    <location>
        <begin position="72"/>
        <end position="97"/>
    </location>
</feature>
<keyword evidence="3 6" id="KW-0812">Transmembrane</keyword>
<dbReference type="PANTHER" id="PTHR45138">
    <property type="entry name" value="REGULATORY COMPONENTS OF SENSORY TRANSDUCTION SYSTEM"/>
    <property type="match status" value="1"/>
</dbReference>
<protein>
    <submittedName>
        <fullName evidence="8">GGDEF domain-containing protein</fullName>
    </submittedName>
</protein>
<dbReference type="Pfam" id="PF00990">
    <property type="entry name" value="GGDEF"/>
    <property type="match status" value="1"/>
</dbReference>
<dbReference type="Proteomes" id="UP000469523">
    <property type="component" value="Unassembled WGS sequence"/>
</dbReference>
<keyword evidence="4 6" id="KW-1133">Transmembrane helix</keyword>
<organism evidence="8 9">
    <name type="scientific">Tissierella pigra</name>
    <dbReference type="NCBI Taxonomy" id="2607614"/>
    <lineage>
        <taxon>Bacteria</taxon>
        <taxon>Bacillati</taxon>
        <taxon>Bacillota</taxon>
        <taxon>Tissierellia</taxon>
        <taxon>Tissierellales</taxon>
        <taxon>Tissierellaceae</taxon>
        <taxon>Tissierella</taxon>
    </lineage>
</organism>
<evidence type="ECO:0000256" key="2">
    <source>
        <dbReference type="ARBA" id="ARBA00022475"/>
    </source>
</evidence>
<dbReference type="RefSeq" id="WP_154440869.1">
    <property type="nucleotide sequence ID" value="NZ_JAHLPJ010000001.1"/>
</dbReference>
<name>A0A6N7XJI2_9FIRM</name>
<evidence type="ECO:0000256" key="1">
    <source>
        <dbReference type="ARBA" id="ARBA00004651"/>
    </source>
</evidence>
<keyword evidence="2" id="KW-1003">Cell membrane</keyword>
<dbReference type="EMBL" id="VUNQ01000027">
    <property type="protein sequence ID" value="MSU02219.1"/>
    <property type="molecule type" value="Genomic_DNA"/>
</dbReference>
<reference evidence="8 9" key="1">
    <citation type="submission" date="2019-09" db="EMBL/GenBank/DDBJ databases">
        <title>In-depth cultivation of the pig gut microbiome towards novel bacterial diversity and tailored functional studies.</title>
        <authorList>
            <person name="Wylensek D."/>
            <person name="Hitch T.C.A."/>
            <person name="Clavel T."/>
        </authorList>
    </citation>
    <scope>NUCLEOTIDE SEQUENCE [LARGE SCALE GENOMIC DNA]</scope>
    <source>
        <strain evidence="8 9">WCA3-693-APC-4?</strain>
    </source>
</reference>
<feature type="transmembrane region" description="Helical" evidence="6">
    <location>
        <begin position="136"/>
        <end position="155"/>
    </location>
</feature>
<dbReference type="InterPro" id="IPR043128">
    <property type="entry name" value="Rev_trsase/Diguanyl_cyclase"/>
</dbReference>
<evidence type="ECO:0000256" key="6">
    <source>
        <dbReference type="SAM" id="Phobius"/>
    </source>
</evidence>
<dbReference type="InterPro" id="IPR050469">
    <property type="entry name" value="Diguanylate_Cyclase"/>
</dbReference>
<dbReference type="FunFam" id="3.30.70.270:FF:000001">
    <property type="entry name" value="Diguanylate cyclase domain protein"/>
    <property type="match status" value="1"/>
</dbReference>
<dbReference type="Pfam" id="PF07694">
    <property type="entry name" value="5TM-5TMR_LYT"/>
    <property type="match status" value="1"/>
</dbReference>
<dbReference type="InterPro" id="IPR000160">
    <property type="entry name" value="GGDEF_dom"/>
</dbReference>
<dbReference type="GO" id="GO:0005886">
    <property type="term" value="C:plasma membrane"/>
    <property type="evidence" value="ECO:0007669"/>
    <property type="project" value="UniProtKB-SubCell"/>
</dbReference>
<dbReference type="GO" id="GO:0000155">
    <property type="term" value="F:phosphorelay sensor kinase activity"/>
    <property type="evidence" value="ECO:0007669"/>
    <property type="project" value="InterPro"/>
</dbReference>
<dbReference type="GO" id="GO:1902201">
    <property type="term" value="P:negative regulation of bacterial-type flagellum-dependent cell motility"/>
    <property type="evidence" value="ECO:0007669"/>
    <property type="project" value="TreeGrafter"/>
</dbReference>
<accession>A0A6N7XJI2</accession>
<dbReference type="SUPFAM" id="SSF55073">
    <property type="entry name" value="Nucleotide cyclase"/>
    <property type="match status" value="1"/>
</dbReference>
<feature type="transmembrane region" description="Helical" evidence="6">
    <location>
        <begin position="109"/>
        <end position="129"/>
    </location>
</feature>
<sequence>MIIAIFRELFINACILVTVVFVGSQFFMNTGLGSSSTIKVKVQAGILGGILGIILMFFSIKIPPNGIMDLRHIAIIISAIHGSGIVTFITGMILALFRLLYKGISDVSIIAASIIIVVMSLCIFIRWINKNKFMRWIYMFISSGLIATIGFFLTIENSSDLINIIVAYWLGSLFAIISVYFLTEYLVQTYFLLKRLKEESTIDFLTGLSNTRNFDVLFNSVIKNSIIQDEKISILMLDIDFFKKVNDTYGHNAGDIVLKELGELLSKSIRTIDIVARIGGEEFCIILKDCSKDKTLEIAERIKNMVEEKDFLLPEGINLKVTISIGCAIYPDTTLDIEKIKELADIKLYEAKHTGRNRVCM</sequence>
<dbReference type="AlphaFoldDB" id="A0A6N7XJI2"/>
<evidence type="ECO:0000313" key="9">
    <source>
        <dbReference type="Proteomes" id="UP000469523"/>
    </source>
</evidence>
<dbReference type="GO" id="GO:0043709">
    <property type="term" value="P:cell adhesion involved in single-species biofilm formation"/>
    <property type="evidence" value="ECO:0007669"/>
    <property type="project" value="TreeGrafter"/>
</dbReference>
<keyword evidence="5 6" id="KW-0472">Membrane</keyword>
<feature type="transmembrane region" description="Helical" evidence="6">
    <location>
        <begin position="9"/>
        <end position="28"/>
    </location>
</feature>
<evidence type="ECO:0000313" key="8">
    <source>
        <dbReference type="EMBL" id="MSU02219.1"/>
    </source>
</evidence>
<evidence type="ECO:0000256" key="5">
    <source>
        <dbReference type="ARBA" id="ARBA00023136"/>
    </source>
</evidence>
<dbReference type="GO" id="GO:0052621">
    <property type="term" value="F:diguanylate cyclase activity"/>
    <property type="evidence" value="ECO:0007669"/>
    <property type="project" value="TreeGrafter"/>
</dbReference>
<gene>
    <name evidence="8" type="ORF">FYJ83_12125</name>
</gene>
<dbReference type="NCBIfam" id="TIGR00254">
    <property type="entry name" value="GGDEF"/>
    <property type="match status" value="1"/>
</dbReference>
<dbReference type="Gene3D" id="3.30.70.270">
    <property type="match status" value="1"/>
</dbReference>
<dbReference type="InterPro" id="IPR011620">
    <property type="entry name" value="Sig_transdc_His_kinase_LytS_TM"/>
</dbReference>
<dbReference type="PROSITE" id="PS50887">
    <property type="entry name" value="GGDEF"/>
    <property type="match status" value="1"/>
</dbReference>
<evidence type="ECO:0000256" key="3">
    <source>
        <dbReference type="ARBA" id="ARBA00022692"/>
    </source>
</evidence>